<feature type="region of interest" description="Disordered" evidence="1">
    <location>
        <begin position="378"/>
        <end position="439"/>
    </location>
</feature>
<feature type="compositionally biased region" description="Polar residues" evidence="1">
    <location>
        <begin position="430"/>
        <end position="439"/>
    </location>
</feature>
<feature type="compositionally biased region" description="Low complexity" evidence="1">
    <location>
        <begin position="393"/>
        <end position="407"/>
    </location>
</feature>
<dbReference type="EMBL" id="CAVMBE010000085">
    <property type="protein sequence ID" value="CAK4033380.1"/>
    <property type="molecule type" value="Genomic_DNA"/>
</dbReference>
<feature type="compositionally biased region" description="Polar residues" evidence="1">
    <location>
        <begin position="165"/>
        <end position="181"/>
    </location>
</feature>
<feature type="region of interest" description="Disordered" evidence="1">
    <location>
        <begin position="157"/>
        <end position="219"/>
    </location>
</feature>
<reference evidence="2" key="1">
    <citation type="submission" date="2023-11" db="EMBL/GenBank/DDBJ databases">
        <authorList>
            <person name="Alioto T."/>
            <person name="Alioto T."/>
            <person name="Gomez Garrido J."/>
        </authorList>
    </citation>
    <scope>NUCLEOTIDE SEQUENCE</scope>
</reference>
<dbReference type="AlphaFoldDB" id="A0AAI8Z6K1"/>
<sequence>MAASSDVHKDCPFPEVAESLRPFIKTRQEVDEIRRAHHASLALSSVELLQPDVGDRIDPSGLNGARKAYWRALLAHRAAQSRYDALKAELSQMVHNPPSSNGTIEDDSSFLAENYVPLMQQREKHRKLKVVESTYLKITASGDAIGESLDKTIKRRIGELPAPPSTTSLSDREPGSSTEYDLTQLKRAILSAKQRLEDNRRRSKSVNGIGGGSDSRSELRALQKTHNELTTWMETQLSLISEVDSSSKEGSEDSKSLKSLSESSGAVSHSTEDINSLYEQYLEARQRLLDTVATAPGIALDSANSRDHQRRASEALDAQQRASGSEILLPYLPDLISAKQREQSLLQQSAHSRRQIASAEAHTKAVLTRLADESHLVQPELSRGSPRGRDWAKAASEASSATITAASQRIKAGQASADAARDSLEKIKSMPSSMDSTLK</sequence>
<feature type="compositionally biased region" description="Basic and acidic residues" evidence="1">
    <location>
        <begin position="419"/>
        <end position="428"/>
    </location>
</feature>
<feature type="region of interest" description="Disordered" evidence="1">
    <location>
        <begin position="243"/>
        <end position="272"/>
    </location>
</feature>
<evidence type="ECO:0000256" key="1">
    <source>
        <dbReference type="SAM" id="MobiDB-lite"/>
    </source>
</evidence>
<evidence type="ECO:0000313" key="2">
    <source>
        <dbReference type="EMBL" id="CAK4033380.1"/>
    </source>
</evidence>
<gene>
    <name evidence="2" type="ORF">LECACI_7A008538</name>
</gene>
<proteinExistence type="predicted"/>
<keyword evidence="3" id="KW-1185">Reference proteome</keyword>
<evidence type="ECO:0000313" key="3">
    <source>
        <dbReference type="Proteomes" id="UP001296104"/>
    </source>
</evidence>
<name>A0AAI8Z6K1_9PEZI</name>
<accession>A0AAI8Z6K1</accession>
<protein>
    <submittedName>
        <fullName evidence="2">Uncharacterized protein</fullName>
    </submittedName>
</protein>
<comment type="caution">
    <text evidence="2">The sequence shown here is derived from an EMBL/GenBank/DDBJ whole genome shotgun (WGS) entry which is preliminary data.</text>
</comment>
<feature type="compositionally biased region" description="Basic and acidic residues" evidence="1">
    <location>
        <begin position="304"/>
        <end position="314"/>
    </location>
</feature>
<feature type="region of interest" description="Disordered" evidence="1">
    <location>
        <begin position="300"/>
        <end position="319"/>
    </location>
</feature>
<dbReference type="Proteomes" id="UP001296104">
    <property type="component" value="Unassembled WGS sequence"/>
</dbReference>
<feature type="compositionally biased region" description="Basic and acidic residues" evidence="1">
    <location>
        <begin position="245"/>
        <end position="256"/>
    </location>
</feature>
<organism evidence="2 3">
    <name type="scientific">Lecanosticta acicola</name>
    <dbReference type="NCBI Taxonomy" id="111012"/>
    <lineage>
        <taxon>Eukaryota</taxon>
        <taxon>Fungi</taxon>
        <taxon>Dikarya</taxon>
        <taxon>Ascomycota</taxon>
        <taxon>Pezizomycotina</taxon>
        <taxon>Dothideomycetes</taxon>
        <taxon>Dothideomycetidae</taxon>
        <taxon>Mycosphaerellales</taxon>
        <taxon>Mycosphaerellaceae</taxon>
        <taxon>Lecanosticta</taxon>
    </lineage>
</organism>
<feature type="compositionally biased region" description="Low complexity" evidence="1">
    <location>
        <begin position="257"/>
        <end position="268"/>
    </location>
</feature>